<dbReference type="Gene3D" id="3.20.20.100">
    <property type="entry name" value="NADP-dependent oxidoreductase domain"/>
    <property type="match status" value="1"/>
</dbReference>
<proteinExistence type="predicted"/>
<dbReference type="InterPro" id="IPR023210">
    <property type="entry name" value="NADP_OxRdtase_dom"/>
</dbReference>
<dbReference type="AlphaFoldDB" id="A0AAT9GQN5"/>
<dbReference type="InterPro" id="IPR036812">
    <property type="entry name" value="NAD(P)_OxRdtase_dom_sf"/>
</dbReference>
<dbReference type="GO" id="GO:0016491">
    <property type="term" value="F:oxidoreductase activity"/>
    <property type="evidence" value="ECO:0007669"/>
    <property type="project" value="InterPro"/>
</dbReference>
<accession>A0AAT9GQN5</accession>
<dbReference type="GeneID" id="92354017"/>
<dbReference type="InterPro" id="IPR020471">
    <property type="entry name" value="AKR"/>
</dbReference>
<gene>
    <name evidence="2" type="ORF">SJAV_10920</name>
</gene>
<dbReference type="PRINTS" id="PR00069">
    <property type="entry name" value="ALDKETRDTASE"/>
</dbReference>
<dbReference type="SUPFAM" id="SSF51430">
    <property type="entry name" value="NAD(P)-linked oxidoreductase"/>
    <property type="match status" value="1"/>
</dbReference>
<reference evidence="2" key="1">
    <citation type="submission" date="2024-03" db="EMBL/GenBank/DDBJ databases">
        <title>Complete genome sequence of Sulfurisphaera javensis strain KD-1.</title>
        <authorList>
            <person name="Sakai H."/>
            <person name="Nur N."/>
            <person name="Suwanto A."/>
            <person name="Kurosawa N."/>
        </authorList>
    </citation>
    <scope>NUCLEOTIDE SEQUENCE</scope>
    <source>
        <strain evidence="2">KD-1</strain>
    </source>
</reference>
<dbReference type="PANTHER" id="PTHR43638">
    <property type="entry name" value="OXIDOREDUCTASE, ALDO/KETO REDUCTASE FAMILY PROTEIN"/>
    <property type="match status" value="1"/>
</dbReference>
<dbReference type="PANTHER" id="PTHR43638:SF3">
    <property type="entry name" value="ALDEHYDE REDUCTASE"/>
    <property type="match status" value="1"/>
</dbReference>
<feature type="domain" description="NADP-dependent oxidoreductase" evidence="1">
    <location>
        <begin position="12"/>
        <end position="266"/>
    </location>
</feature>
<evidence type="ECO:0000259" key="1">
    <source>
        <dbReference type="Pfam" id="PF00248"/>
    </source>
</evidence>
<dbReference type="PIRSF" id="PIRSF000097">
    <property type="entry name" value="AKR"/>
    <property type="match status" value="1"/>
</dbReference>
<evidence type="ECO:0000313" key="2">
    <source>
        <dbReference type="EMBL" id="BFH73148.1"/>
    </source>
</evidence>
<dbReference type="RefSeq" id="WP_369611315.1">
    <property type="nucleotide sequence ID" value="NZ_AP031322.1"/>
</dbReference>
<dbReference type="CDD" id="cd19072">
    <property type="entry name" value="AKR_AKR3F1-like"/>
    <property type="match status" value="1"/>
</dbReference>
<name>A0AAT9GQN5_9CREN</name>
<sequence length="267" mass="30827">MKIFKWFSISDLALGTWKMGGGFWQADYSNDQNDIKAIKRAIELGITAIDTAEMYGNGHAEELVGKAIKDFKRDDLFIITKVWPNHARYEDTIKSAIASSKRLGTYIDLYLLHWPSEVPICETIKAFEDLVDRGIIRFFGLSNFKWKEIEKAKECLRKYEIVAVENHYSLWDRSDEDTLNYANKNGLLYLSYTPIEKGRIASDKILVEMGKKYNKTPIQIAINWYIQIPSLVPIIKSSNVKHLEENIGALGWSLTKEDWNKISESYK</sequence>
<dbReference type="Pfam" id="PF00248">
    <property type="entry name" value="Aldo_ket_red"/>
    <property type="match status" value="1"/>
</dbReference>
<dbReference type="KEGG" id="sjv:SJAV_10920"/>
<protein>
    <submittedName>
        <fullName evidence="2">Aldo/keto reductase</fullName>
    </submittedName>
</protein>
<organism evidence="2">
    <name type="scientific">Sulfurisphaera javensis</name>
    <dbReference type="NCBI Taxonomy" id="2049879"/>
    <lineage>
        <taxon>Archaea</taxon>
        <taxon>Thermoproteota</taxon>
        <taxon>Thermoprotei</taxon>
        <taxon>Sulfolobales</taxon>
        <taxon>Sulfolobaceae</taxon>
        <taxon>Sulfurisphaera</taxon>
    </lineage>
</organism>
<dbReference type="EMBL" id="AP031322">
    <property type="protein sequence ID" value="BFH73148.1"/>
    <property type="molecule type" value="Genomic_DNA"/>
</dbReference>